<reference evidence="1" key="1">
    <citation type="submission" date="2020-11" db="EMBL/GenBank/DDBJ databases">
        <authorList>
            <person name="Tran Van P."/>
        </authorList>
    </citation>
    <scope>NUCLEOTIDE SEQUENCE</scope>
</reference>
<dbReference type="EMBL" id="OD568377">
    <property type="protein sequence ID" value="CAD7446896.1"/>
    <property type="molecule type" value="Genomic_DNA"/>
</dbReference>
<protein>
    <submittedName>
        <fullName evidence="1">Uncharacterized protein</fullName>
    </submittedName>
</protein>
<evidence type="ECO:0000313" key="1">
    <source>
        <dbReference type="EMBL" id="CAD7446896.1"/>
    </source>
</evidence>
<accession>A0A7R9F6T5</accession>
<organism evidence="1">
    <name type="scientific">Timema bartmani</name>
    <dbReference type="NCBI Taxonomy" id="61472"/>
    <lineage>
        <taxon>Eukaryota</taxon>
        <taxon>Metazoa</taxon>
        <taxon>Ecdysozoa</taxon>
        <taxon>Arthropoda</taxon>
        <taxon>Hexapoda</taxon>
        <taxon>Insecta</taxon>
        <taxon>Pterygota</taxon>
        <taxon>Neoptera</taxon>
        <taxon>Polyneoptera</taxon>
        <taxon>Phasmatodea</taxon>
        <taxon>Timematodea</taxon>
        <taxon>Timematoidea</taxon>
        <taxon>Timematidae</taxon>
        <taxon>Timema</taxon>
    </lineage>
</organism>
<dbReference type="AlphaFoldDB" id="A0A7R9F6T5"/>
<name>A0A7R9F6T5_9NEOP</name>
<gene>
    <name evidence="1" type="ORF">TBIB3V08_LOCUS9216</name>
</gene>
<sequence length="129" mass="14409">MREAALIQIAEVMNQALVFRNYKIVLKEHSSTETPVPRNHTAVKKFHLGLKSGSYRKAKMCSFRSPAEAPSSSSLSGHVFLYTHTWLEQHLDTCSSVLTPGYSNIWTHAPLYSHLAIATSGHMLLCTHT</sequence>
<proteinExistence type="predicted"/>